<dbReference type="OrthoDB" id="738440at2"/>
<dbReference type="PROSITE" id="PS51257">
    <property type="entry name" value="PROKAR_LIPOPROTEIN"/>
    <property type="match status" value="1"/>
</dbReference>
<dbReference type="EMBL" id="BAMD01000003">
    <property type="protein sequence ID" value="GAF01775.1"/>
    <property type="molecule type" value="Genomic_DNA"/>
</dbReference>
<dbReference type="SUPFAM" id="SSF50965">
    <property type="entry name" value="Galactose oxidase, central domain"/>
    <property type="match status" value="1"/>
</dbReference>
<dbReference type="STRING" id="869213.GCA_000517085_03611"/>
<dbReference type="eggNOG" id="ENOG502ZAF1">
    <property type="taxonomic scope" value="Bacteria"/>
</dbReference>
<dbReference type="RefSeq" id="WP_027472994.1">
    <property type="nucleotide sequence ID" value="NZ_BAMD01000003.1"/>
</dbReference>
<name>W7XUS5_9BACT</name>
<gene>
    <name evidence="1" type="ORF">JCM21142_391</name>
</gene>
<dbReference type="InterPro" id="IPR011043">
    <property type="entry name" value="Gal_Oxase/kelch_b-propeller"/>
</dbReference>
<proteinExistence type="predicted"/>
<evidence type="ECO:0000313" key="1">
    <source>
        <dbReference type="EMBL" id="GAF01775.1"/>
    </source>
</evidence>
<dbReference type="Proteomes" id="UP000019402">
    <property type="component" value="Unassembled WGS sequence"/>
</dbReference>
<evidence type="ECO:0008006" key="3">
    <source>
        <dbReference type="Google" id="ProtNLM"/>
    </source>
</evidence>
<comment type="caution">
    <text evidence="1">The sequence shown here is derived from an EMBL/GenBank/DDBJ whole genome shotgun (WGS) entry which is preliminary data.</text>
</comment>
<protein>
    <recommendedName>
        <fullName evidence="3">DUF4374 domain-containing protein</fullName>
    </recommendedName>
</protein>
<reference evidence="1 2" key="1">
    <citation type="journal article" date="2014" name="Genome Announc.">
        <title>Draft Genome Sequence of Cytophaga fermentans JCM 21142T, a Facultative Anaerobe Isolated from Marine Mud.</title>
        <authorList>
            <person name="Starns D."/>
            <person name="Oshima K."/>
            <person name="Suda W."/>
            <person name="Iino T."/>
            <person name="Yuki M."/>
            <person name="Inoue J."/>
            <person name="Kitamura K."/>
            <person name="Iida T."/>
            <person name="Darby A."/>
            <person name="Hattori M."/>
            <person name="Ohkuma M."/>
        </authorList>
    </citation>
    <scope>NUCLEOTIDE SEQUENCE [LARGE SCALE GENOMIC DNA]</scope>
    <source>
        <strain evidence="1 2">JCM 21142</strain>
    </source>
</reference>
<accession>W7XUS5</accession>
<keyword evidence="2" id="KW-1185">Reference proteome</keyword>
<organism evidence="1 2">
    <name type="scientific">Saccharicrinis fermentans DSM 9555 = JCM 21142</name>
    <dbReference type="NCBI Taxonomy" id="869213"/>
    <lineage>
        <taxon>Bacteria</taxon>
        <taxon>Pseudomonadati</taxon>
        <taxon>Bacteroidota</taxon>
        <taxon>Bacteroidia</taxon>
        <taxon>Marinilabiliales</taxon>
        <taxon>Marinilabiliaceae</taxon>
        <taxon>Saccharicrinis</taxon>
    </lineage>
</organism>
<evidence type="ECO:0000313" key="2">
    <source>
        <dbReference type="Proteomes" id="UP000019402"/>
    </source>
</evidence>
<sequence length="410" mass="45213">MKFHIFNVSQLVLTALFTFTGCTEDGEEITPIETSYYVGIESATDPVVDVLSNAETLYSGTISPVNNGFEQPAWMVFIQGVDQIFSTGYTSAPEFTSYELINGTLTKGEGFYTDLNIYAIDVVDEASMVLMGSARSGLSDKKIYLINTNTMSITKTVSIDFGNIENEQLMAFPVDMKVRDNKLFAAYYHISSSGDFSTPNANQAYVAVFSYPELEFETIISDNRAPNIGRYFTMNALQKDELGDIYTFSPSSLACGYTPVPSKNSAILRIKNGETVFDNTFYIDFETLSGGYKINDMIYVKNGKAVVKVLKEDENDQAYLWAAYAPNAENPILETGIIDLYNQTFTLLPNIPKGGGGWNSAYLIEDDKLYLGVSSQTFASIYVIDTQANTATKGADVEGNYAKAILALYQ</sequence>
<dbReference type="AlphaFoldDB" id="W7XUS5"/>